<comment type="caution">
    <text evidence="4">The sequence shown here is derived from an EMBL/GenBank/DDBJ whole genome shotgun (WGS) entry which is preliminary data.</text>
</comment>
<gene>
    <name evidence="4" type="ORF">ACFSQW_13980</name>
</gene>
<keyword evidence="1" id="KW-1133">Transmembrane helix</keyword>
<evidence type="ECO:0000259" key="3">
    <source>
        <dbReference type="Pfam" id="PF16344"/>
    </source>
</evidence>
<evidence type="ECO:0000256" key="1">
    <source>
        <dbReference type="SAM" id="Phobius"/>
    </source>
</evidence>
<dbReference type="InterPro" id="IPR018247">
    <property type="entry name" value="EF_Hand_1_Ca_BS"/>
</dbReference>
<keyword evidence="1" id="KW-0812">Transmembrane</keyword>
<dbReference type="Gene3D" id="3.55.50.30">
    <property type="match status" value="1"/>
</dbReference>
<dbReference type="EMBL" id="JBHULD010000014">
    <property type="protein sequence ID" value="MFD2555511.1"/>
    <property type="molecule type" value="Genomic_DNA"/>
</dbReference>
<dbReference type="PROSITE" id="PS00018">
    <property type="entry name" value="EF_HAND_1"/>
    <property type="match status" value="1"/>
</dbReference>
<dbReference type="RefSeq" id="WP_210353831.1">
    <property type="nucleotide sequence ID" value="NZ_JAEQMU010000001.1"/>
</dbReference>
<sequence length="403" mass="44909">MESKQLFIKYLDNQCTPEEEREVNKLLAQPEMLSLLHTLMEERDSNATGELTDEDYTALGKTEHWQRKVNQRIAQSVLDDFEAQSQQRSSIRLWIRYAAVFVGILLLGTGALLITNNEEQNQNSLADATQGTTIDAGQATLTLADGSVVALANLKQGTIALENGVQIEKAEDGSIVYSIKDKSASYLANNTISTPRGAQHQITLPDGSKAWLNAQSSLTYPIRFKAEERRVKMTGEVYFEIAKLQKQDKSGRVPFFVETANQEIQVLGTEFNVNAYTDEPAIRTTLIEGSVRIATNNGVDNVLLKPGQQALLTEGFIVKTCAVQQEIAWKNGDFVFQGESLDNILRQLSRWYDIEIQCPSHLGNLRFNGMVARSKPLSTVVEIIQSTNKVNIKLEGRRLIVTD</sequence>
<protein>
    <submittedName>
        <fullName evidence="4">FecR family protein</fullName>
    </submittedName>
</protein>
<dbReference type="PANTHER" id="PTHR30273">
    <property type="entry name" value="PERIPLASMIC SIGNAL SENSOR AND SIGMA FACTOR ACTIVATOR FECR-RELATED"/>
    <property type="match status" value="1"/>
</dbReference>
<accession>A0ABW5L3Q6</accession>
<feature type="domain" description="FecR protein" evidence="2">
    <location>
        <begin position="191"/>
        <end position="292"/>
    </location>
</feature>
<evidence type="ECO:0000313" key="4">
    <source>
        <dbReference type="EMBL" id="MFD2555511.1"/>
    </source>
</evidence>
<keyword evidence="1" id="KW-0472">Membrane</keyword>
<keyword evidence="5" id="KW-1185">Reference proteome</keyword>
<proteinExistence type="predicted"/>
<dbReference type="Proteomes" id="UP001597440">
    <property type="component" value="Unassembled WGS sequence"/>
</dbReference>
<dbReference type="Gene3D" id="2.60.120.1440">
    <property type="match status" value="1"/>
</dbReference>
<dbReference type="Pfam" id="PF16344">
    <property type="entry name" value="FecR_C"/>
    <property type="match status" value="1"/>
</dbReference>
<organism evidence="4 5">
    <name type="scientific">Sphingobacterium tabacisoli</name>
    <dbReference type="NCBI Taxonomy" id="2044855"/>
    <lineage>
        <taxon>Bacteria</taxon>
        <taxon>Pseudomonadati</taxon>
        <taxon>Bacteroidota</taxon>
        <taxon>Sphingobacteriia</taxon>
        <taxon>Sphingobacteriales</taxon>
        <taxon>Sphingobacteriaceae</taxon>
        <taxon>Sphingobacterium</taxon>
    </lineage>
</organism>
<dbReference type="Pfam" id="PF04773">
    <property type="entry name" value="FecR"/>
    <property type="match status" value="1"/>
</dbReference>
<evidence type="ECO:0000259" key="2">
    <source>
        <dbReference type="Pfam" id="PF04773"/>
    </source>
</evidence>
<feature type="domain" description="Protein FecR C-terminal" evidence="3">
    <location>
        <begin position="333"/>
        <end position="401"/>
    </location>
</feature>
<feature type="transmembrane region" description="Helical" evidence="1">
    <location>
        <begin position="94"/>
        <end position="114"/>
    </location>
</feature>
<name>A0ABW5L3Q6_9SPHI</name>
<dbReference type="PANTHER" id="PTHR30273:SF2">
    <property type="entry name" value="PROTEIN FECR"/>
    <property type="match status" value="1"/>
</dbReference>
<reference evidence="5" key="1">
    <citation type="journal article" date="2019" name="Int. J. Syst. Evol. Microbiol.">
        <title>The Global Catalogue of Microorganisms (GCM) 10K type strain sequencing project: providing services to taxonomists for standard genome sequencing and annotation.</title>
        <authorList>
            <consortium name="The Broad Institute Genomics Platform"/>
            <consortium name="The Broad Institute Genome Sequencing Center for Infectious Disease"/>
            <person name="Wu L."/>
            <person name="Ma J."/>
        </authorList>
    </citation>
    <scope>NUCLEOTIDE SEQUENCE [LARGE SCALE GENOMIC DNA]</scope>
    <source>
        <strain evidence="5">KCTC 52298</strain>
    </source>
</reference>
<dbReference type="InterPro" id="IPR032508">
    <property type="entry name" value="FecR_C"/>
</dbReference>
<dbReference type="InterPro" id="IPR012373">
    <property type="entry name" value="Ferrdict_sens_TM"/>
</dbReference>
<evidence type="ECO:0000313" key="5">
    <source>
        <dbReference type="Proteomes" id="UP001597440"/>
    </source>
</evidence>
<dbReference type="InterPro" id="IPR006860">
    <property type="entry name" value="FecR"/>
</dbReference>